<organism evidence="1 3">
    <name type="scientific">Polynucleobacter paneuropaeus</name>
    <dbReference type="NCBI Taxonomy" id="2527775"/>
    <lineage>
        <taxon>Bacteria</taxon>
        <taxon>Pseudomonadati</taxon>
        <taxon>Pseudomonadota</taxon>
        <taxon>Betaproteobacteria</taxon>
        <taxon>Burkholderiales</taxon>
        <taxon>Burkholderiaceae</taxon>
        <taxon>Polynucleobacter</taxon>
    </lineage>
</organism>
<sequence>MNTVNNSNSAILKEMGISEWVSKDAMPLASTEAPLDSSAQSKPRGTWWFFGSKPKGEAEALFQNLIRVLGLRTDEWLWQEPVNKSKLAKPDNALPIVSIAFGGQAVQAMTGERDTLDELRETILELSIEGLEEIPLIPSFTLEHYISKPQDKRLLWQDLLLAKSVLQSL</sequence>
<dbReference type="RefSeq" id="WP_112294649.1">
    <property type="nucleotide sequence ID" value="NZ_CBCSBS010000001.1"/>
</dbReference>
<evidence type="ECO:0000313" key="1">
    <source>
        <dbReference type="EMBL" id="AWW49756.1"/>
    </source>
</evidence>
<evidence type="ECO:0008006" key="4">
    <source>
        <dbReference type="Google" id="ProtNLM"/>
    </source>
</evidence>
<reference evidence="2" key="3">
    <citation type="journal article" date="2021" name="Genome Biol. Evol.">
        <title>Continental-Scale Gene Flow Prevents Allopatric Divergence of Pelagic Freshwater Bacteria.</title>
        <authorList>
            <person name="Hoetzinger M."/>
            <person name="Pitt A."/>
            <person name="Huemer A."/>
            <person name="Hahn M.W."/>
        </authorList>
    </citation>
    <scope>NUCLEOTIDE SEQUENCE</scope>
    <source>
        <strain evidence="2">SM1-W8</strain>
    </source>
</reference>
<gene>
    <name evidence="2" type="ORF">G6731_02470</name>
    <name evidence="1" type="ORF">Pas1_04790</name>
</gene>
<reference evidence="3" key="1">
    <citation type="submission" date="2018-06" db="EMBL/GenBank/DDBJ databases">
        <title>Description of a new Polynucleobacter species.</title>
        <authorList>
            <person name="Hahn M.W."/>
        </authorList>
    </citation>
    <scope>NUCLEOTIDE SEQUENCE [LARGE SCALE GENOMIC DNA]</scope>
    <source>
        <strain evidence="3">MG-25-Pas1-D2</strain>
    </source>
</reference>
<dbReference type="InterPro" id="IPR036895">
    <property type="entry name" value="Uracil-DNA_glycosylase-like_sf"/>
</dbReference>
<dbReference type="Proteomes" id="UP000248592">
    <property type="component" value="Chromosome"/>
</dbReference>
<evidence type="ECO:0000313" key="2">
    <source>
        <dbReference type="EMBL" id="MBT8550826.1"/>
    </source>
</evidence>
<dbReference type="EMBL" id="JAANEY010000001">
    <property type="protein sequence ID" value="MBT8550826.1"/>
    <property type="molecule type" value="Genomic_DNA"/>
</dbReference>
<name>A0A2Z4JSM0_9BURK</name>
<accession>A0A2Z4JSM0</accession>
<dbReference type="Gene3D" id="3.40.470.10">
    <property type="entry name" value="Uracil-DNA glycosylase-like domain"/>
    <property type="match status" value="1"/>
</dbReference>
<proteinExistence type="predicted"/>
<protein>
    <recommendedName>
        <fullName evidence="4">Uracil-DNA glycosylase-like domain-containing protein</fullName>
    </recommendedName>
</protein>
<reference evidence="1" key="2">
    <citation type="journal article" date="2019" name="Int. J. Syst. Evol. Microbiol.">
        <title>Polynucleobacter paneuropaeus sp. nov., characterized by six strains isolated from freshwater lakes located along a 3000 km north-south cross-section across Europe.</title>
        <authorList>
            <person name="Hoetzinger M."/>
            <person name="Schmidt J."/>
            <person name="Pitt A."/>
            <person name="Koll U."/>
            <person name="Lang E."/>
            <person name="Hahn M.W."/>
        </authorList>
    </citation>
    <scope>NUCLEOTIDE SEQUENCE</scope>
    <source>
        <strain evidence="1">MG-25-Pas1-D2</strain>
    </source>
</reference>
<evidence type="ECO:0000313" key="3">
    <source>
        <dbReference type="Proteomes" id="UP000248592"/>
    </source>
</evidence>
<dbReference type="Proteomes" id="UP000783102">
    <property type="component" value="Unassembled WGS sequence"/>
</dbReference>
<dbReference type="EMBL" id="CP030085">
    <property type="protein sequence ID" value="AWW49756.1"/>
    <property type="molecule type" value="Genomic_DNA"/>
</dbReference>
<dbReference type="AlphaFoldDB" id="A0A2Z4JSM0"/>